<comment type="caution">
    <text evidence="2">The sequence shown here is derived from an EMBL/GenBank/DDBJ whole genome shotgun (WGS) entry which is preliminary data.</text>
</comment>
<feature type="region of interest" description="Disordered" evidence="1">
    <location>
        <begin position="214"/>
        <end position="234"/>
    </location>
</feature>
<feature type="compositionally biased region" description="Low complexity" evidence="1">
    <location>
        <begin position="258"/>
        <end position="273"/>
    </location>
</feature>
<evidence type="ECO:0000256" key="1">
    <source>
        <dbReference type="SAM" id="MobiDB-lite"/>
    </source>
</evidence>
<evidence type="ECO:0000313" key="3">
    <source>
        <dbReference type="Proteomes" id="UP000284706"/>
    </source>
</evidence>
<accession>A0A409WS22</accession>
<feature type="region of interest" description="Disordered" evidence="1">
    <location>
        <begin position="110"/>
        <end position="170"/>
    </location>
</feature>
<proteinExistence type="predicted"/>
<gene>
    <name evidence="2" type="ORF">CVT26_015210</name>
</gene>
<dbReference type="InParanoid" id="A0A409WS22"/>
<organism evidence="2 3">
    <name type="scientific">Gymnopilus dilepis</name>
    <dbReference type="NCBI Taxonomy" id="231916"/>
    <lineage>
        <taxon>Eukaryota</taxon>
        <taxon>Fungi</taxon>
        <taxon>Dikarya</taxon>
        <taxon>Basidiomycota</taxon>
        <taxon>Agaricomycotina</taxon>
        <taxon>Agaricomycetes</taxon>
        <taxon>Agaricomycetidae</taxon>
        <taxon>Agaricales</taxon>
        <taxon>Agaricineae</taxon>
        <taxon>Hymenogastraceae</taxon>
        <taxon>Gymnopilus</taxon>
    </lineage>
</organism>
<feature type="region of interest" description="Disordered" evidence="1">
    <location>
        <begin position="258"/>
        <end position="320"/>
    </location>
</feature>
<dbReference type="EMBL" id="NHYE01004883">
    <property type="protein sequence ID" value="PPQ81302.1"/>
    <property type="molecule type" value="Genomic_DNA"/>
</dbReference>
<name>A0A409WS22_9AGAR</name>
<sequence length="336" mass="36811">MQLVLNYLSKTTGWNFTVLGGGPEPARNGKFSLMSVHSGLTPGEDKQNFRESESADYDKVIVPFFERLLKETYSSDDRRACALDNNEDFLPLNEADLKLYGASLDLFEDDDTLEPFEPPHVDPEPEIQSSTRPHAEEPEPIFLNQNPRAPNSPKVQPGPAPTSSASEIAPNLPPELAISHHLFEDNSAPETAMASQVSPQTTGFATSFERWQEPPAPALSDAPTHGPTYRVISTSSKDAAVPTIFPMRTLRSIQDAELNSSAAESSNSLTCSSPEVDPCSSGPSSSEDPALKERLPDVGTILEFSTMKRPSPSSDYETRACKRMRIDPELVNYLSR</sequence>
<dbReference type="OrthoDB" id="3033067at2759"/>
<keyword evidence="3" id="KW-1185">Reference proteome</keyword>
<protein>
    <submittedName>
        <fullName evidence="2">Uncharacterized protein</fullName>
    </submittedName>
</protein>
<dbReference type="Proteomes" id="UP000284706">
    <property type="component" value="Unassembled WGS sequence"/>
</dbReference>
<reference evidence="2 3" key="1">
    <citation type="journal article" date="2018" name="Evol. Lett.">
        <title>Horizontal gene cluster transfer increased hallucinogenic mushroom diversity.</title>
        <authorList>
            <person name="Reynolds H.T."/>
            <person name="Vijayakumar V."/>
            <person name="Gluck-Thaler E."/>
            <person name="Korotkin H.B."/>
            <person name="Matheny P.B."/>
            <person name="Slot J.C."/>
        </authorList>
    </citation>
    <scope>NUCLEOTIDE SEQUENCE [LARGE SCALE GENOMIC DNA]</scope>
    <source>
        <strain evidence="2 3">SRW20</strain>
    </source>
</reference>
<dbReference type="AlphaFoldDB" id="A0A409WS22"/>
<evidence type="ECO:0000313" key="2">
    <source>
        <dbReference type="EMBL" id="PPQ81302.1"/>
    </source>
</evidence>